<keyword evidence="2" id="KW-0472">Membrane</keyword>
<feature type="compositionally biased region" description="Basic residues" evidence="1">
    <location>
        <begin position="1"/>
        <end position="15"/>
    </location>
</feature>
<evidence type="ECO:0000313" key="3">
    <source>
        <dbReference type="EMBL" id="RMZ92936.1"/>
    </source>
</evidence>
<comment type="caution">
    <text evidence="3">The sequence shown here is derived from an EMBL/GenBank/DDBJ whole genome shotgun (WGS) entry which is preliminary data.</text>
</comment>
<evidence type="ECO:0000256" key="2">
    <source>
        <dbReference type="SAM" id="Phobius"/>
    </source>
</evidence>
<feature type="compositionally biased region" description="Polar residues" evidence="1">
    <location>
        <begin position="20"/>
        <end position="30"/>
    </location>
</feature>
<feature type="transmembrane region" description="Helical" evidence="2">
    <location>
        <begin position="47"/>
        <end position="72"/>
    </location>
</feature>
<dbReference type="EMBL" id="REGN01014195">
    <property type="protein sequence ID" value="RMZ92936.1"/>
    <property type="molecule type" value="Genomic_DNA"/>
</dbReference>
<name>A0A3M7P1B8_BRAPC</name>
<keyword evidence="2" id="KW-0812">Transmembrane</keyword>
<keyword evidence="2" id="KW-1133">Transmembrane helix</keyword>
<organism evidence="3 4">
    <name type="scientific">Brachionus plicatilis</name>
    <name type="common">Marine rotifer</name>
    <name type="synonym">Brachionus muelleri</name>
    <dbReference type="NCBI Taxonomy" id="10195"/>
    <lineage>
        <taxon>Eukaryota</taxon>
        <taxon>Metazoa</taxon>
        <taxon>Spiralia</taxon>
        <taxon>Gnathifera</taxon>
        <taxon>Rotifera</taxon>
        <taxon>Eurotatoria</taxon>
        <taxon>Monogononta</taxon>
        <taxon>Pseudotrocha</taxon>
        <taxon>Ploima</taxon>
        <taxon>Brachionidae</taxon>
        <taxon>Brachionus</taxon>
    </lineage>
</organism>
<gene>
    <name evidence="3" type="ORF">BpHYR1_030190</name>
</gene>
<dbReference type="AlphaFoldDB" id="A0A3M7P1B8"/>
<dbReference type="Proteomes" id="UP000276133">
    <property type="component" value="Unassembled WGS sequence"/>
</dbReference>
<accession>A0A3M7P1B8</accession>
<proteinExistence type="predicted"/>
<reference evidence="3 4" key="1">
    <citation type="journal article" date="2018" name="Sci. Rep.">
        <title>Genomic signatures of local adaptation to the degree of environmental predictability in rotifers.</title>
        <authorList>
            <person name="Franch-Gras L."/>
            <person name="Hahn C."/>
            <person name="Garcia-Roger E.M."/>
            <person name="Carmona M.J."/>
            <person name="Serra M."/>
            <person name="Gomez A."/>
        </authorList>
    </citation>
    <scope>NUCLEOTIDE SEQUENCE [LARGE SCALE GENOMIC DNA]</scope>
    <source>
        <strain evidence="3">HYR1</strain>
    </source>
</reference>
<protein>
    <submittedName>
        <fullName evidence="3">Uncharacterized protein</fullName>
    </submittedName>
</protein>
<keyword evidence="4" id="KW-1185">Reference proteome</keyword>
<evidence type="ECO:0000313" key="4">
    <source>
        <dbReference type="Proteomes" id="UP000276133"/>
    </source>
</evidence>
<sequence>MVRSCRHLLKSKKSKSSLSPFSQISGSSVTHPPGTVGRVVLEVVGPLGVVVLVVVDPLLVVVVVDLVVVVVVETGHDHKKSKFNYQLKMKNK</sequence>
<feature type="region of interest" description="Disordered" evidence="1">
    <location>
        <begin position="1"/>
        <end position="33"/>
    </location>
</feature>
<evidence type="ECO:0000256" key="1">
    <source>
        <dbReference type="SAM" id="MobiDB-lite"/>
    </source>
</evidence>